<reference evidence="1" key="2">
    <citation type="submission" date="2025-08" db="UniProtKB">
        <authorList>
            <consortium name="Ensembl"/>
        </authorList>
    </citation>
    <scope>IDENTIFICATION</scope>
    <source>
        <strain evidence="1">Thoroughbred</strain>
    </source>
</reference>
<dbReference type="Ensembl" id="ENSECAT00000033191.3">
    <property type="protein sequence ID" value="ENSECAP00000036931.3"/>
    <property type="gene ID" value="ENSECAG00000045937.1"/>
</dbReference>
<evidence type="ECO:0000313" key="1">
    <source>
        <dbReference type="Ensembl" id="ENSECAP00000036931.3"/>
    </source>
</evidence>
<accession>A0A3Q2HUE7</accession>
<evidence type="ECO:0000313" key="2">
    <source>
        <dbReference type="Proteomes" id="UP000002281"/>
    </source>
</evidence>
<dbReference type="GeneTree" id="ENSGT00950000184268"/>
<dbReference type="AlphaFoldDB" id="A0A3Q2HUE7"/>
<reference evidence="1 2" key="1">
    <citation type="journal article" date="2009" name="Science">
        <title>Genome sequence, comparative analysis, and population genetics of the domestic horse.</title>
        <authorList>
            <consortium name="Broad Institute Genome Sequencing Platform"/>
            <consortium name="Broad Institute Whole Genome Assembly Team"/>
            <person name="Wade C.M."/>
            <person name="Giulotto E."/>
            <person name="Sigurdsson S."/>
            <person name="Zoli M."/>
            <person name="Gnerre S."/>
            <person name="Imsland F."/>
            <person name="Lear T.L."/>
            <person name="Adelson D.L."/>
            <person name="Bailey E."/>
            <person name="Bellone R.R."/>
            <person name="Bloecker H."/>
            <person name="Distl O."/>
            <person name="Edgar R.C."/>
            <person name="Garber M."/>
            <person name="Leeb T."/>
            <person name="Mauceli E."/>
            <person name="MacLeod J.N."/>
            <person name="Penedo M.C.T."/>
            <person name="Raison J.M."/>
            <person name="Sharpe T."/>
            <person name="Vogel J."/>
            <person name="Andersson L."/>
            <person name="Antczak D.F."/>
            <person name="Biagi T."/>
            <person name="Binns M.M."/>
            <person name="Chowdhary B.P."/>
            <person name="Coleman S.J."/>
            <person name="Della Valle G."/>
            <person name="Fryc S."/>
            <person name="Guerin G."/>
            <person name="Hasegawa T."/>
            <person name="Hill E.W."/>
            <person name="Jurka J."/>
            <person name="Kiialainen A."/>
            <person name="Lindgren G."/>
            <person name="Liu J."/>
            <person name="Magnani E."/>
            <person name="Mickelson J.R."/>
            <person name="Murray J."/>
            <person name="Nergadze S.G."/>
            <person name="Onofrio R."/>
            <person name="Pedroni S."/>
            <person name="Piras M.F."/>
            <person name="Raudsepp T."/>
            <person name="Rocchi M."/>
            <person name="Roeed K.H."/>
            <person name="Ryder O.A."/>
            <person name="Searle S."/>
            <person name="Skow L."/>
            <person name="Swinburne J.E."/>
            <person name="Syvaenen A.C."/>
            <person name="Tozaki T."/>
            <person name="Valberg S.J."/>
            <person name="Vaudin M."/>
            <person name="White J.R."/>
            <person name="Zody M.C."/>
            <person name="Lander E.S."/>
            <person name="Lindblad-Toh K."/>
        </authorList>
    </citation>
    <scope>NUCLEOTIDE SEQUENCE [LARGE SCALE GENOMIC DNA]</scope>
    <source>
        <strain evidence="1 2">Thoroughbred</strain>
    </source>
</reference>
<dbReference type="Bgee" id="ENSECAG00000010620">
    <property type="expression patterns" value="Expressed in synovial membrane of synovial joint and 22 other cell types or tissues"/>
</dbReference>
<reference evidence="1" key="3">
    <citation type="submission" date="2025-09" db="UniProtKB">
        <authorList>
            <consortium name="Ensembl"/>
        </authorList>
    </citation>
    <scope>IDENTIFICATION</scope>
    <source>
        <strain evidence="1">Thoroughbred</strain>
    </source>
</reference>
<dbReference type="Proteomes" id="UP000002281">
    <property type="component" value="Chromosome 1"/>
</dbReference>
<name>A0A3Q2HUE7_HORSE</name>
<protein>
    <recommendedName>
        <fullName evidence="3">Leucine rich melanocyte differentiation associated</fullName>
    </recommendedName>
</protein>
<proteinExistence type="predicted"/>
<keyword evidence="2" id="KW-1185">Reference proteome</keyword>
<sequence length="78" mass="8715">MELLLSHLPFSSSHLSAPCPRIEQASSDSIATSPECQYTPLPSASRELTSHRGVLGKCRYIYYGKNSEGNRFIRDDQL</sequence>
<organism evidence="1 2">
    <name type="scientific">Equus caballus</name>
    <name type="common">Horse</name>
    <dbReference type="NCBI Taxonomy" id="9796"/>
    <lineage>
        <taxon>Eukaryota</taxon>
        <taxon>Metazoa</taxon>
        <taxon>Chordata</taxon>
        <taxon>Craniata</taxon>
        <taxon>Vertebrata</taxon>
        <taxon>Euteleostomi</taxon>
        <taxon>Mammalia</taxon>
        <taxon>Eutheria</taxon>
        <taxon>Laurasiatheria</taxon>
        <taxon>Perissodactyla</taxon>
        <taxon>Equidae</taxon>
        <taxon>Equus</taxon>
    </lineage>
</organism>
<evidence type="ECO:0008006" key="3">
    <source>
        <dbReference type="Google" id="ProtNLM"/>
    </source>
</evidence>